<dbReference type="RefSeq" id="WP_025076513.1">
    <property type="nucleotide sequence ID" value="NZ_FQVD01000041.1"/>
</dbReference>
<dbReference type="SUPFAM" id="SSF47413">
    <property type="entry name" value="lambda repressor-like DNA-binding domains"/>
    <property type="match status" value="1"/>
</dbReference>
<feature type="domain" description="HTH cro/C1-type" evidence="1">
    <location>
        <begin position="4"/>
        <end position="56"/>
    </location>
</feature>
<gene>
    <name evidence="2" type="ORF">SAMN05444349_14124</name>
</gene>
<name>A0A1M5F6C2_9BACE</name>
<proteinExistence type="predicted"/>
<evidence type="ECO:0000313" key="3">
    <source>
        <dbReference type="Proteomes" id="UP000184436"/>
    </source>
</evidence>
<dbReference type="PROSITE" id="PS50943">
    <property type="entry name" value="HTH_CROC1"/>
    <property type="match status" value="1"/>
</dbReference>
<dbReference type="Pfam" id="PF01381">
    <property type="entry name" value="HTH_3"/>
    <property type="match status" value="1"/>
</dbReference>
<dbReference type="CDD" id="cd00093">
    <property type="entry name" value="HTH_XRE"/>
    <property type="match status" value="1"/>
</dbReference>
<sequence>MTRIKEILKEKGMTVNQLADMLDISRQALSKQIQGKMLVETAQRIADALSVPMWQLFASPSDIQKADGSLVCPKCGTPLELKIKE</sequence>
<dbReference type="GO" id="GO:0003677">
    <property type="term" value="F:DNA binding"/>
    <property type="evidence" value="ECO:0007669"/>
    <property type="project" value="InterPro"/>
</dbReference>
<evidence type="ECO:0000259" key="1">
    <source>
        <dbReference type="PROSITE" id="PS50943"/>
    </source>
</evidence>
<dbReference type="InterPro" id="IPR001387">
    <property type="entry name" value="Cro/C1-type_HTH"/>
</dbReference>
<protein>
    <submittedName>
        <fullName evidence="2">Helix-turn-helix</fullName>
    </submittedName>
</protein>
<dbReference type="AlphaFoldDB" id="A0A1M5F6C2"/>
<evidence type="ECO:0000313" key="2">
    <source>
        <dbReference type="EMBL" id="SHF86641.1"/>
    </source>
</evidence>
<reference evidence="2 3" key="1">
    <citation type="submission" date="2016-11" db="EMBL/GenBank/DDBJ databases">
        <authorList>
            <person name="Jaros S."/>
            <person name="Januszkiewicz K."/>
            <person name="Wedrychowicz H."/>
        </authorList>
    </citation>
    <scope>NUCLEOTIDE SEQUENCE [LARGE SCALE GENOMIC DNA]</scope>
    <source>
        <strain evidence="2 3">DSM 26883</strain>
    </source>
</reference>
<dbReference type="EMBL" id="FQVD01000041">
    <property type="protein sequence ID" value="SHF86641.1"/>
    <property type="molecule type" value="Genomic_DNA"/>
</dbReference>
<accession>A0A1M5F6C2</accession>
<organism evidence="2 3">
    <name type="scientific">Bacteroides faecichinchillae</name>
    <dbReference type="NCBI Taxonomy" id="871325"/>
    <lineage>
        <taxon>Bacteria</taxon>
        <taxon>Pseudomonadati</taxon>
        <taxon>Bacteroidota</taxon>
        <taxon>Bacteroidia</taxon>
        <taxon>Bacteroidales</taxon>
        <taxon>Bacteroidaceae</taxon>
        <taxon>Bacteroides</taxon>
    </lineage>
</organism>
<dbReference type="Gene3D" id="1.10.260.40">
    <property type="entry name" value="lambda repressor-like DNA-binding domains"/>
    <property type="match status" value="1"/>
</dbReference>
<dbReference type="Proteomes" id="UP000184436">
    <property type="component" value="Unassembled WGS sequence"/>
</dbReference>
<dbReference type="SMART" id="SM00530">
    <property type="entry name" value="HTH_XRE"/>
    <property type="match status" value="1"/>
</dbReference>
<dbReference type="STRING" id="871325.SAMN05444349_14124"/>
<dbReference type="InterPro" id="IPR010982">
    <property type="entry name" value="Lambda_DNA-bd_dom_sf"/>
</dbReference>
<keyword evidence="3" id="KW-1185">Reference proteome</keyword>
<dbReference type="OrthoDB" id="1004171at2"/>